<keyword evidence="3" id="KW-1185">Reference proteome</keyword>
<accession>K0SQM4</accession>
<dbReference type="AlphaFoldDB" id="K0SQM4"/>
<organism evidence="2 3">
    <name type="scientific">Thalassiosira oceanica</name>
    <name type="common">Marine diatom</name>
    <dbReference type="NCBI Taxonomy" id="159749"/>
    <lineage>
        <taxon>Eukaryota</taxon>
        <taxon>Sar</taxon>
        <taxon>Stramenopiles</taxon>
        <taxon>Ochrophyta</taxon>
        <taxon>Bacillariophyta</taxon>
        <taxon>Coscinodiscophyceae</taxon>
        <taxon>Thalassiosirophycidae</taxon>
        <taxon>Thalassiosirales</taxon>
        <taxon>Thalassiosiraceae</taxon>
        <taxon>Thalassiosira</taxon>
    </lineage>
</organism>
<sequence>MSPMMYRQNRPDDETVSQSKHRRCQLLRDPGRGDGWTGEPGKASPQQPVEDDHLGSRLTSSVMGPVKTTQQPQGFMCPKPK</sequence>
<name>K0SQM4_THAOC</name>
<gene>
    <name evidence="2" type="ORF">THAOC_18974</name>
</gene>
<dbReference type="Proteomes" id="UP000266841">
    <property type="component" value="Unassembled WGS sequence"/>
</dbReference>
<dbReference type="EMBL" id="AGNL01020833">
    <property type="protein sequence ID" value="EJK60632.1"/>
    <property type="molecule type" value="Genomic_DNA"/>
</dbReference>
<evidence type="ECO:0000313" key="2">
    <source>
        <dbReference type="EMBL" id="EJK60632.1"/>
    </source>
</evidence>
<evidence type="ECO:0000313" key="3">
    <source>
        <dbReference type="Proteomes" id="UP000266841"/>
    </source>
</evidence>
<evidence type="ECO:0000256" key="1">
    <source>
        <dbReference type="SAM" id="MobiDB-lite"/>
    </source>
</evidence>
<reference evidence="2 3" key="1">
    <citation type="journal article" date="2012" name="Genome Biol.">
        <title>Genome and low-iron response of an oceanic diatom adapted to chronic iron limitation.</title>
        <authorList>
            <person name="Lommer M."/>
            <person name="Specht M."/>
            <person name="Roy A.S."/>
            <person name="Kraemer L."/>
            <person name="Andreson R."/>
            <person name="Gutowska M.A."/>
            <person name="Wolf J."/>
            <person name="Bergner S.V."/>
            <person name="Schilhabel M.B."/>
            <person name="Klostermeier U.C."/>
            <person name="Beiko R.G."/>
            <person name="Rosenstiel P."/>
            <person name="Hippler M."/>
            <person name="Laroche J."/>
        </authorList>
    </citation>
    <scope>NUCLEOTIDE SEQUENCE [LARGE SCALE GENOMIC DNA]</scope>
    <source>
        <strain evidence="2 3">CCMP1005</strain>
    </source>
</reference>
<proteinExistence type="predicted"/>
<comment type="caution">
    <text evidence="2">The sequence shown here is derived from an EMBL/GenBank/DDBJ whole genome shotgun (WGS) entry which is preliminary data.</text>
</comment>
<feature type="compositionally biased region" description="Polar residues" evidence="1">
    <location>
        <begin position="57"/>
        <end position="73"/>
    </location>
</feature>
<protein>
    <submittedName>
        <fullName evidence="2">Uncharacterized protein</fullName>
    </submittedName>
</protein>
<feature type="region of interest" description="Disordered" evidence="1">
    <location>
        <begin position="1"/>
        <end position="81"/>
    </location>
</feature>